<evidence type="ECO:0000313" key="10">
    <source>
        <dbReference type="Proteomes" id="UP000185766"/>
    </source>
</evidence>
<keyword evidence="3 7" id="KW-0288">FMN</keyword>
<evidence type="ECO:0000256" key="5">
    <source>
        <dbReference type="ARBA" id="ARBA00024042"/>
    </source>
</evidence>
<evidence type="ECO:0000256" key="7">
    <source>
        <dbReference type="PIRSR" id="PIRSR000138-2"/>
    </source>
</evidence>
<dbReference type="CDD" id="cd02809">
    <property type="entry name" value="alpha_hydroxyacid_oxid_FMN"/>
    <property type="match status" value="1"/>
</dbReference>
<dbReference type="InterPro" id="IPR037396">
    <property type="entry name" value="FMN_HAD"/>
</dbReference>
<dbReference type="PROSITE" id="PS51349">
    <property type="entry name" value="FMN_HYDROXY_ACID_DH_2"/>
    <property type="match status" value="1"/>
</dbReference>
<feature type="binding site" evidence="7">
    <location>
        <position position="280"/>
    </location>
    <ligand>
        <name>FMN</name>
        <dbReference type="ChEBI" id="CHEBI:58210"/>
    </ligand>
</feature>
<feature type="binding site" evidence="7">
    <location>
        <begin position="313"/>
        <end position="317"/>
    </location>
    <ligand>
        <name>FMN</name>
        <dbReference type="ChEBI" id="CHEBI:58210"/>
    </ligand>
</feature>
<dbReference type="InterPro" id="IPR012133">
    <property type="entry name" value="Alpha-hydoxy_acid_DH_FMN"/>
</dbReference>
<accession>A0A1H7QZ71</accession>
<dbReference type="SUPFAM" id="SSF51395">
    <property type="entry name" value="FMN-linked oxidoreductases"/>
    <property type="match status" value="1"/>
</dbReference>
<organism evidence="9 10">
    <name type="scientific">Atopomonas hussainii</name>
    <dbReference type="NCBI Taxonomy" id="1429083"/>
    <lineage>
        <taxon>Bacteria</taxon>
        <taxon>Pseudomonadati</taxon>
        <taxon>Pseudomonadota</taxon>
        <taxon>Gammaproteobacteria</taxon>
        <taxon>Pseudomonadales</taxon>
        <taxon>Pseudomonadaceae</taxon>
        <taxon>Atopomonas</taxon>
    </lineage>
</organism>
<feature type="active site" description="Proton acceptor" evidence="6">
    <location>
        <position position="282"/>
    </location>
</feature>
<keyword evidence="4" id="KW-0560">Oxidoreductase</keyword>
<dbReference type="PANTHER" id="PTHR10578:SF85">
    <property type="entry name" value="L-LACTATE DEHYDROGENASE"/>
    <property type="match status" value="1"/>
</dbReference>
<feature type="binding site" evidence="7">
    <location>
        <position position="132"/>
    </location>
    <ligand>
        <name>glyoxylate</name>
        <dbReference type="ChEBI" id="CHEBI:36655"/>
    </ligand>
</feature>
<dbReference type="Pfam" id="PF01070">
    <property type="entry name" value="FMN_dh"/>
    <property type="match status" value="1"/>
</dbReference>
<evidence type="ECO:0000256" key="3">
    <source>
        <dbReference type="ARBA" id="ARBA00022643"/>
    </source>
</evidence>
<dbReference type="EMBL" id="FOAS01000013">
    <property type="protein sequence ID" value="SEL52955.1"/>
    <property type="molecule type" value="Genomic_DNA"/>
</dbReference>
<evidence type="ECO:0000256" key="2">
    <source>
        <dbReference type="ARBA" id="ARBA00022630"/>
    </source>
</evidence>
<feature type="binding site" evidence="7">
    <location>
        <position position="134"/>
    </location>
    <ligand>
        <name>glyoxylate</name>
        <dbReference type="ChEBI" id="CHEBI:36655"/>
    </ligand>
</feature>
<proteinExistence type="inferred from homology"/>
<sequence length="384" mass="42457">MASLLRFAATPDDYRQLAKRRLPRFLFDYIDGGAGDELTLTANQRDFNQWRLRQRVLCDVSQRDTRCQLFGETLSLPVVLAPLGMAGLYARRGEVQAARAAKAVGVPFCLSSVGICGYTEVSQNSEKPCWFQLYMLRDRGLVSELLERVWAQGCRTLLFTIDLPVAGARHRDQRNGLLDQGLAGKFSKAWQLLQCPQWLYSVGLRGKPHHFANLHQHSGVPSDIHRFKQWLDEQFDPSVTWSDIAWLRQQWPGTLILKGLLDQQDVAPACDSGADALVISNHGGRQLDGAASSISQLPLISQAIDGRMPLLIDGGVRSGSDILKACALGATAILAGRPWAWALAAGGQAGVEQWLRRWQNELSLSMALCGIRELSQARDTLMPA</sequence>
<feature type="binding site" evidence="7">
    <location>
        <begin position="82"/>
        <end position="84"/>
    </location>
    <ligand>
        <name>FMN</name>
        <dbReference type="ChEBI" id="CHEBI:58210"/>
    </ligand>
</feature>
<evidence type="ECO:0000256" key="1">
    <source>
        <dbReference type="ARBA" id="ARBA00001917"/>
    </source>
</evidence>
<dbReference type="PIRSF" id="PIRSF000138">
    <property type="entry name" value="Al-hdrx_acd_dh"/>
    <property type="match status" value="1"/>
</dbReference>
<dbReference type="NCBIfam" id="NF008398">
    <property type="entry name" value="PRK11197.1"/>
    <property type="match status" value="1"/>
</dbReference>
<gene>
    <name evidence="9" type="ORF">SAMN05216214_113115</name>
</gene>
<dbReference type="PROSITE" id="PS00557">
    <property type="entry name" value="FMN_HYDROXY_ACID_DH_1"/>
    <property type="match status" value="1"/>
</dbReference>
<reference evidence="9 10" key="1">
    <citation type="submission" date="2016-10" db="EMBL/GenBank/DDBJ databases">
        <authorList>
            <person name="de Groot N.N."/>
        </authorList>
    </citation>
    <scope>NUCLEOTIDE SEQUENCE [LARGE SCALE GENOMIC DNA]</scope>
    <source>
        <strain evidence="9 10">JCM 19513</strain>
    </source>
</reference>
<feature type="binding site" evidence="7">
    <location>
        <position position="160"/>
    </location>
    <ligand>
        <name>FMN</name>
        <dbReference type="ChEBI" id="CHEBI:58210"/>
    </ligand>
</feature>
<comment type="similarity">
    <text evidence="5">Belongs to the FMN-dependent alpha-hydroxy acid dehydrogenase family.</text>
</comment>
<feature type="domain" description="FMN hydroxy acid dehydrogenase" evidence="8">
    <location>
        <begin position="3"/>
        <end position="384"/>
    </location>
</feature>
<feature type="binding site" evidence="7">
    <location>
        <position position="29"/>
    </location>
    <ligand>
        <name>glyoxylate</name>
        <dbReference type="ChEBI" id="CHEBI:36655"/>
    </ligand>
</feature>
<dbReference type="RefSeq" id="WP_074869515.1">
    <property type="nucleotide sequence ID" value="NZ_FOAS01000013.1"/>
</dbReference>
<dbReference type="Gene3D" id="3.20.20.70">
    <property type="entry name" value="Aldolase class I"/>
    <property type="match status" value="1"/>
</dbReference>
<comment type="cofactor">
    <cofactor evidence="1">
        <name>FMN</name>
        <dbReference type="ChEBI" id="CHEBI:58210"/>
    </cofactor>
</comment>
<dbReference type="GO" id="GO:0009060">
    <property type="term" value="P:aerobic respiration"/>
    <property type="evidence" value="ECO:0007669"/>
    <property type="project" value="TreeGrafter"/>
</dbReference>
<evidence type="ECO:0000256" key="6">
    <source>
        <dbReference type="PIRSR" id="PIRSR000138-1"/>
    </source>
</evidence>
<dbReference type="InterPro" id="IPR013785">
    <property type="entry name" value="Aldolase_TIM"/>
</dbReference>
<evidence type="ECO:0000313" key="9">
    <source>
        <dbReference type="EMBL" id="SEL52955.1"/>
    </source>
</evidence>
<feature type="binding site" evidence="7">
    <location>
        <position position="282"/>
    </location>
    <ligand>
        <name>glyoxylate</name>
        <dbReference type="ChEBI" id="CHEBI:36655"/>
    </ligand>
</feature>
<keyword evidence="2 7" id="KW-0285">Flavoprotein</keyword>
<dbReference type="InterPro" id="IPR008259">
    <property type="entry name" value="FMN_hydac_DH_AS"/>
</dbReference>
<dbReference type="PANTHER" id="PTHR10578">
    <property type="entry name" value="S -2-HYDROXY-ACID OXIDASE-RELATED"/>
    <property type="match status" value="1"/>
</dbReference>
<dbReference type="GO" id="GO:0010181">
    <property type="term" value="F:FMN binding"/>
    <property type="evidence" value="ECO:0007669"/>
    <property type="project" value="InterPro"/>
</dbReference>
<dbReference type="InterPro" id="IPR000262">
    <property type="entry name" value="FMN-dep_DH"/>
</dbReference>
<feature type="binding site" evidence="7">
    <location>
        <position position="111"/>
    </location>
    <ligand>
        <name>FMN</name>
        <dbReference type="ChEBI" id="CHEBI:58210"/>
    </ligand>
</feature>
<feature type="binding site" evidence="7">
    <location>
        <position position="285"/>
    </location>
    <ligand>
        <name>glyoxylate</name>
        <dbReference type="ChEBI" id="CHEBI:36655"/>
    </ligand>
</feature>
<dbReference type="AlphaFoldDB" id="A0A1H7QZ71"/>
<evidence type="ECO:0000256" key="4">
    <source>
        <dbReference type="ARBA" id="ARBA00023002"/>
    </source>
</evidence>
<name>A0A1H7QZ71_9GAMM</name>
<keyword evidence="10" id="KW-1185">Reference proteome</keyword>
<dbReference type="GO" id="GO:0005886">
    <property type="term" value="C:plasma membrane"/>
    <property type="evidence" value="ECO:0007669"/>
    <property type="project" value="TreeGrafter"/>
</dbReference>
<protein>
    <submittedName>
        <fullName evidence="9">L-lactate dehydrogenase (Cytochrome)</fullName>
    </submittedName>
</protein>
<feature type="binding site" evidence="7">
    <location>
        <position position="258"/>
    </location>
    <ligand>
        <name>FMN</name>
        <dbReference type="ChEBI" id="CHEBI:58210"/>
    </ligand>
</feature>
<dbReference type="Proteomes" id="UP000185766">
    <property type="component" value="Unassembled WGS sequence"/>
</dbReference>
<feature type="binding site" evidence="7">
    <location>
        <position position="169"/>
    </location>
    <ligand>
        <name>glyoxylate</name>
        <dbReference type="ChEBI" id="CHEBI:36655"/>
    </ligand>
</feature>
<dbReference type="FunFam" id="3.20.20.70:FF:000029">
    <property type="entry name" value="L-lactate dehydrogenase"/>
    <property type="match status" value="1"/>
</dbReference>
<feature type="binding site" evidence="7">
    <location>
        <begin position="336"/>
        <end position="337"/>
    </location>
    <ligand>
        <name>FMN</name>
        <dbReference type="ChEBI" id="CHEBI:58210"/>
    </ligand>
</feature>
<dbReference type="GO" id="GO:0004459">
    <property type="term" value="F:L-lactate dehydrogenase (NAD+) activity"/>
    <property type="evidence" value="ECO:0007669"/>
    <property type="project" value="TreeGrafter"/>
</dbReference>
<evidence type="ECO:0000259" key="8">
    <source>
        <dbReference type="PROSITE" id="PS51349"/>
    </source>
</evidence>